<proteinExistence type="predicted"/>
<dbReference type="EMBL" id="JAACJO010000001">
    <property type="protein sequence ID" value="KAF5364020.1"/>
    <property type="molecule type" value="Genomic_DNA"/>
</dbReference>
<gene>
    <name evidence="2" type="ORF">D9756_001062</name>
</gene>
<protein>
    <submittedName>
        <fullName evidence="2">Uncharacterized protein</fullName>
    </submittedName>
</protein>
<feature type="transmembrane region" description="Helical" evidence="1">
    <location>
        <begin position="47"/>
        <end position="68"/>
    </location>
</feature>
<feature type="transmembrane region" description="Helical" evidence="1">
    <location>
        <begin position="247"/>
        <end position="268"/>
    </location>
</feature>
<sequence>MTIIPLPRSIAVTFTGAFAFGLYFATLLVCLRWLLIADDGWRLKPKIRWNILFITFLIFACNVVYLSMTVRGVVEKAQHFITVGPGVPYNGGPQWESIVSCTMANSNVLLADMVLIYRVWVIYERQYVFIIFPLFFWLAGFVCTVLQIYLQIAHLSNPNIGPYAWATVEMSFGPGIVLLPFWISTVLLNAYSSMMLIRRIYQAAEETKHSGSVKHLHLAIRIVAESGLLYFSITFAHLLVWFGKEEFAVSMISVLNAPIIGVAFNWFLIRFEKSKAEAAAREANVPDMSAMQFTRSTNARQDKTTIDTSSTDTALVFIAPEAEKLAAQEKEKSLA</sequence>
<reference evidence="2 3" key="1">
    <citation type="journal article" date="2020" name="ISME J.">
        <title>Uncovering the hidden diversity of litter-decomposition mechanisms in mushroom-forming fungi.</title>
        <authorList>
            <person name="Floudas D."/>
            <person name="Bentzer J."/>
            <person name="Ahren D."/>
            <person name="Johansson T."/>
            <person name="Persson P."/>
            <person name="Tunlid A."/>
        </authorList>
    </citation>
    <scope>NUCLEOTIDE SEQUENCE [LARGE SCALE GENOMIC DNA]</scope>
    <source>
        <strain evidence="2 3">CBS 146.42</strain>
    </source>
</reference>
<feature type="transmembrane region" description="Helical" evidence="1">
    <location>
        <begin position="12"/>
        <end position="35"/>
    </location>
</feature>
<comment type="caution">
    <text evidence="2">The sequence shown here is derived from an EMBL/GenBank/DDBJ whole genome shotgun (WGS) entry which is preliminary data.</text>
</comment>
<keyword evidence="1" id="KW-0472">Membrane</keyword>
<feature type="transmembrane region" description="Helical" evidence="1">
    <location>
        <begin position="218"/>
        <end position="241"/>
    </location>
</feature>
<name>A0A8H5GFX4_9AGAR</name>
<evidence type="ECO:0000313" key="2">
    <source>
        <dbReference type="EMBL" id="KAF5364020.1"/>
    </source>
</evidence>
<evidence type="ECO:0000256" key="1">
    <source>
        <dbReference type="SAM" id="Phobius"/>
    </source>
</evidence>
<dbReference type="Proteomes" id="UP000559027">
    <property type="component" value="Unassembled WGS sequence"/>
</dbReference>
<evidence type="ECO:0000313" key="3">
    <source>
        <dbReference type="Proteomes" id="UP000559027"/>
    </source>
</evidence>
<dbReference type="AlphaFoldDB" id="A0A8H5GFX4"/>
<feature type="transmembrane region" description="Helical" evidence="1">
    <location>
        <begin position="97"/>
        <end position="120"/>
    </location>
</feature>
<organism evidence="2 3">
    <name type="scientific">Leucocoprinus leucothites</name>
    <dbReference type="NCBI Taxonomy" id="201217"/>
    <lineage>
        <taxon>Eukaryota</taxon>
        <taxon>Fungi</taxon>
        <taxon>Dikarya</taxon>
        <taxon>Basidiomycota</taxon>
        <taxon>Agaricomycotina</taxon>
        <taxon>Agaricomycetes</taxon>
        <taxon>Agaricomycetidae</taxon>
        <taxon>Agaricales</taxon>
        <taxon>Agaricineae</taxon>
        <taxon>Agaricaceae</taxon>
        <taxon>Leucocoprinus</taxon>
    </lineage>
</organism>
<dbReference type="OrthoDB" id="3357408at2759"/>
<keyword evidence="1" id="KW-1133">Transmembrane helix</keyword>
<feature type="transmembrane region" description="Helical" evidence="1">
    <location>
        <begin position="172"/>
        <end position="197"/>
    </location>
</feature>
<feature type="transmembrane region" description="Helical" evidence="1">
    <location>
        <begin position="127"/>
        <end position="152"/>
    </location>
</feature>
<keyword evidence="1" id="KW-0812">Transmembrane</keyword>
<keyword evidence="3" id="KW-1185">Reference proteome</keyword>
<accession>A0A8H5GFX4</accession>